<feature type="compositionally biased region" description="Polar residues" evidence="1">
    <location>
        <begin position="88"/>
        <end position="102"/>
    </location>
</feature>
<dbReference type="AlphaFoldDB" id="A0A9Q0M9T6"/>
<feature type="region of interest" description="Disordered" evidence="1">
    <location>
        <begin position="77"/>
        <end position="102"/>
    </location>
</feature>
<dbReference type="EMBL" id="JAPWDV010000001">
    <property type="protein sequence ID" value="KAJ6221579.1"/>
    <property type="molecule type" value="Genomic_DNA"/>
</dbReference>
<evidence type="ECO:0000256" key="1">
    <source>
        <dbReference type="SAM" id="MobiDB-lite"/>
    </source>
</evidence>
<reference evidence="2" key="1">
    <citation type="submission" date="2022-12" db="EMBL/GenBank/DDBJ databases">
        <title>Genome assemblies of Blomia tropicalis.</title>
        <authorList>
            <person name="Cui Y."/>
        </authorList>
    </citation>
    <scope>NUCLEOTIDE SEQUENCE</scope>
    <source>
        <tissue evidence="2">Adult mites</tissue>
    </source>
</reference>
<dbReference type="Proteomes" id="UP001142055">
    <property type="component" value="Chromosome 1"/>
</dbReference>
<keyword evidence="3" id="KW-1185">Reference proteome</keyword>
<protein>
    <submittedName>
        <fullName evidence="2">Uncharacterized protein</fullName>
    </submittedName>
</protein>
<proteinExistence type="predicted"/>
<evidence type="ECO:0000313" key="2">
    <source>
        <dbReference type="EMBL" id="KAJ6221579.1"/>
    </source>
</evidence>
<evidence type="ECO:0000313" key="3">
    <source>
        <dbReference type="Proteomes" id="UP001142055"/>
    </source>
</evidence>
<sequence length="152" mass="17476">MSSIEEQNMGEKESNIQSVLTVNKEDEETIKLNDIQEMNYDSASLISEQPLSQTMKVFRPEMYQLTFDIQQSNSEFDQNEKEFDPYNNCDSYENSYNQPSNSIKTQSMDSYVVFDPESSNNGQMNTSRKLLNNWTTSSSSLLIMNSINSDLV</sequence>
<gene>
    <name evidence="2" type="ORF">RDWZM_000124</name>
</gene>
<comment type="caution">
    <text evidence="2">The sequence shown here is derived from an EMBL/GenBank/DDBJ whole genome shotgun (WGS) entry which is preliminary data.</text>
</comment>
<accession>A0A9Q0M9T6</accession>
<name>A0A9Q0M9T6_BLOTA</name>
<organism evidence="2 3">
    <name type="scientific">Blomia tropicalis</name>
    <name type="common">Mite</name>
    <dbReference type="NCBI Taxonomy" id="40697"/>
    <lineage>
        <taxon>Eukaryota</taxon>
        <taxon>Metazoa</taxon>
        <taxon>Ecdysozoa</taxon>
        <taxon>Arthropoda</taxon>
        <taxon>Chelicerata</taxon>
        <taxon>Arachnida</taxon>
        <taxon>Acari</taxon>
        <taxon>Acariformes</taxon>
        <taxon>Sarcoptiformes</taxon>
        <taxon>Astigmata</taxon>
        <taxon>Glycyphagoidea</taxon>
        <taxon>Echimyopodidae</taxon>
        <taxon>Blomia</taxon>
    </lineage>
</organism>